<feature type="transmembrane region" description="Helical" evidence="7">
    <location>
        <begin position="212"/>
        <end position="234"/>
    </location>
</feature>
<keyword evidence="5 7" id="KW-1133">Transmembrane helix</keyword>
<evidence type="ECO:0000256" key="2">
    <source>
        <dbReference type="ARBA" id="ARBA00009045"/>
    </source>
</evidence>
<dbReference type="PANTHER" id="PTHR45965:SF2">
    <property type="entry name" value="INACTIVE RHOMBOID PROTEIN 2"/>
    <property type="match status" value="1"/>
</dbReference>
<dbReference type="Proteomes" id="UP001176940">
    <property type="component" value="Unassembled WGS sequence"/>
</dbReference>
<dbReference type="InterPro" id="IPR035952">
    <property type="entry name" value="Rhomboid-like_sf"/>
</dbReference>
<sequence length="284" mass="32073">MTAQRPITSRDVIEGPLRAHSSERKQGGCSGDDQGASEGKIIHCLVSVIFQMTVLRDLEKLAGWLRISIIYILSGITGNLASALFLPYRAELFDSRNTCGNCITNRKSLHVLRLSNSCETYSLGTREHIEARRRQVSSQSFLDTVEFDMRTEVLKVGPAGSQFGLLACLFVELFQSWQILAKPWKALFKLCGIVLFLFLFGLLPWIDNIAHIFGFLSGLLLSFAFLPYITFGTADKYRKRAMIMVFTDGLYRSFCVARYLALRLSNQLALDRISDLYSLYQQVL</sequence>
<evidence type="ECO:0000256" key="5">
    <source>
        <dbReference type="ARBA" id="ARBA00022989"/>
    </source>
</evidence>
<keyword evidence="3 7" id="KW-0812">Transmembrane</keyword>
<evidence type="ECO:0000256" key="6">
    <source>
        <dbReference type="ARBA" id="ARBA00023136"/>
    </source>
</evidence>
<evidence type="ECO:0000313" key="10">
    <source>
        <dbReference type="Proteomes" id="UP001176940"/>
    </source>
</evidence>
<keyword evidence="10" id="KW-1185">Reference proteome</keyword>
<evidence type="ECO:0000256" key="4">
    <source>
        <dbReference type="ARBA" id="ARBA00022824"/>
    </source>
</evidence>
<dbReference type="EMBL" id="CAUEEQ010012847">
    <property type="protein sequence ID" value="CAJ0936756.1"/>
    <property type="molecule type" value="Genomic_DNA"/>
</dbReference>
<feature type="transmembrane region" description="Helical" evidence="7">
    <location>
        <begin position="186"/>
        <end position="206"/>
    </location>
</feature>
<protein>
    <recommendedName>
        <fullName evidence="8">Peptidase S54 rhomboid domain-containing protein</fullName>
    </recommendedName>
</protein>
<evidence type="ECO:0000256" key="3">
    <source>
        <dbReference type="ARBA" id="ARBA00022692"/>
    </source>
</evidence>
<reference evidence="9" key="1">
    <citation type="submission" date="2023-07" db="EMBL/GenBank/DDBJ databases">
        <authorList>
            <person name="Stuckert A."/>
        </authorList>
    </citation>
    <scope>NUCLEOTIDE SEQUENCE</scope>
</reference>
<dbReference type="PANTHER" id="PTHR45965">
    <property type="entry name" value="INACTIVE RHOMBOID PROTEIN"/>
    <property type="match status" value="1"/>
</dbReference>
<dbReference type="Pfam" id="PF01694">
    <property type="entry name" value="Rhomboid"/>
    <property type="match status" value="2"/>
</dbReference>
<accession>A0ABN9L9U7</accession>
<comment type="similarity">
    <text evidence="2">Belongs to the peptidase S54 family.</text>
</comment>
<feature type="domain" description="Peptidase S54 rhomboid" evidence="8">
    <location>
        <begin position="152"/>
        <end position="226"/>
    </location>
</feature>
<keyword evidence="4" id="KW-0256">Endoplasmic reticulum</keyword>
<evidence type="ECO:0000256" key="1">
    <source>
        <dbReference type="ARBA" id="ARBA00004477"/>
    </source>
</evidence>
<dbReference type="InterPro" id="IPR051512">
    <property type="entry name" value="Inactive_Rhomboid"/>
</dbReference>
<feature type="transmembrane region" description="Helical" evidence="7">
    <location>
        <begin position="64"/>
        <end position="86"/>
    </location>
</feature>
<comment type="caution">
    <text evidence="9">The sequence shown here is derived from an EMBL/GenBank/DDBJ whole genome shotgun (WGS) entry which is preliminary data.</text>
</comment>
<dbReference type="InterPro" id="IPR022764">
    <property type="entry name" value="Peptidase_S54_rhomboid_dom"/>
</dbReference>
<proteinExistence type="inferred from homology"/>
<feature type="domain" description="Peptidase S54 rhomboid" evidence="8">
    <location>
        <begin position="40"/>
        <end position="89"/>
    </location>
</feature>
<dbReference type="SUPFAM" id="SSF144091">
    <property type="entry name" value="Rhomboid-like"/>
    <property type="match status" value="1"/>
</dbReference>
<evidence type="ECO:0000256" key="7">
    <source>
        <dbReference type="SAM" id="Phobius"/>
    </source>
</evidence>
<dbReference type="Gene3D" id="1.20.1540.10">
    <property type="entry name" value="Rhomboid-like"/>
    <property type="match status" value="1"/>
</dbReference>
<keyword evidence="6 7" id="KW-0472">Membrane</keyword>
<organism evidence="9 10">
    <name type="scientific">Ranitomeya imitator</name>
    <name type="common">mimic poison frog</name>
    <dbReference type="NCBI Taxonomy" id="111125"/>
    <lineage>
        <taxon>Eukaryota</taxon>
        <taxon>Metazoa</taxon>
        <taxon>Chordata</taxon>
        <taxon>Craniata</taxon>
        <taxon>Vertebrata</taxon>
        <taxon>Euteleostomi</taxon>
        <taxon>Amphibia</taxon>
        <taxon>Batrachia</taxon>
        <taxon>Anura</taxon>
        <taxon>Neobatrachia</taxon>
        <taxon>Hyloidea</taxon>
        <taxon>Dendrobatidae</taxon>
        <taxon>Dendrobatinae</taxon>
        <taxon>Ranitomeya</taxon>
    </lineage>
</organism>
<evidence type="ECO:0000259" key="8">
    <source>
        <dbReference type="Pfam" id="PF01694"/>
    </source>
</evidence>
<evidence type="ECO:0000313" key="9">
    <source>
        <dbReference type="EMBL" id="CAJ0936756.1"/>
    </source>
</evidence>
<comment type="subcellular location">
    <subcellularLocation>
        <location evidence="1">Endoplasmic reticulum membrane</location>
        <topology evidence="1">Multi-pass membrane protein</topology>
    </subcellularLocation>
</comment>
<feature type="transmembrane region" description="Helical" evidence="7">
    <location>
        <begin position="156"/>
        <end position="174"/>
    </location>
</feature>
<name>A0ABN9L9U7_9NEOB</name>
<gene>
    <name evidence="9" type="ORF">RIMI_LOCUS6945678</name>
</gene>